<evidence type="ECO:0000313" key="3">
    <source>
        <dbReference type="Proteomes" id="UP000483379"/>
    </source>
</evidence>
<sequence>MNPLKPRLAAASALLLPLGAQASLGTSLYFFSESGDYIGQGVESTWTQADGTFNVSRNYDDGITVSFNGDDWWTLNFAAPGEVTITPGVYQDAARFPFQNGDQPGLSVSGSGRGCNTLTGQFQVLEVSYEADGSVAQLAADFEQHCEGDPAGLFGSIRVNSDLPVTRGHSLLRFDSETGDYIGQGLVHTWTPEDGSFGAERNFDQGVSIDFDGLTPSTWWSLDFAAAQAVDLERGAYEDATRFPFNAESEPGLSISGSGRGCNTLSGRFDVLEARYSDAGSVERFAADFEQHCEGADPALFGSIRFDSFEEISDGFTLLGFDSEPGDYIGQGHSQTWRRSTGQFSVSRNYDEGVTLRYEDDDPGEDWTLDFAAPGNAALEVGTYDSATRFPFQAATDPGLSVSGSGRGCNTLTGTFDVLEIAYTDSGDVEKLAIDFEQHCNGAEPALHGAIRFNSRIQVSETPIEDGDGAATPWQTNASGYLRTDIGFNYAMGYRFTPQEAGEITALGGFFNGTKTVRLFDDTTGQVLAETSVTAANDWAYQEIDAVPVVAGQSYRVAVYLAGSGASYRYGTESFPRTYGDIRIEGTVYAPTYQDASARPRYFWAGTIMYGQADVRFAPLP</sequence>
<evidence type="ECO:0000256" key="1">
    <source>
        <dbReference type="SAM" id="SignalP"/>
    </source>
</evidence>
<protein>
    <submittedName>
        <fullName evidence="2">DUF4082 domain-containing protein</fullName>
    </submittedName>
</protein>
<dbReference type="EMBL" id="JAAIJQ010000043">
    <property type="protein sequence ID" value="NEV63155.1"/>
    <property type="molecule type" value="Genomic_DNA"/>
</dbReference>
<dbReference type="AlphaFoldDB" id="A0A6M0K475"/>
<keyword evidence="3" id="KW-1185">Reference proteome</keyword>
<organism evidence="2 3">
    <name type="scientific">Thiorhodococcus minor</name>
    <dbReference type="NCBI Taxonomy" id="57489"/>
    <lineage>
        <taxon>Bacteria</taxon>
        <taxon>Pseudomonadati</taxon>
        <taxon>Pseudomonadota</taxon>
        <taxon>Gammaproteobacteria</taxon>
        <taxon>Chromatiales</taxon>
        <taxon>Chromatiaceae</taxon>
        <taxon>Thiorhodococcus</taxon>
    </lineage>
</organism>
<reference evidence="2 3" key="1">
    <citation type="submission" date="2020-02" db="EMBL/GenBank/DDBJ databases">
        <title>Genome sequences of Thiorhodococcus mannitoliphagus and Thiorhodococcus minor, purple sulfur photosynthetic bacteria in the gammaproteobacterial family, Chromatiaceae.</title>
        <authorList>
            <person name="Aviles F.A."/>
            <person name="Meyer T.E."/>
            <person name="Kyndt J.A."/>
        </authorList>
    </citation>
    <scope>NUCLEOTIDE SEQUENCE [LARGE SCALE GENOMIC DNA]</scope>
    <source>
        <strain evidence="2 3">DSM 11518</strain>
    </source>
</reference>
<accession>A0A6M0K475</accession>
<feature type="signal peptide" evidence="1">
    <location>
        <begin position="1"/>
        <end position="22"/>
    </location>
</feature>
<feature type="chain" id="PRO_5027083101" evidence="1">
    <location>
        <begin position="23"/>
        <end position="621"/>
    </location>
</feature>
<keyword evidence="1" id="KW-0732">Signal</keyword>
<proteinExistence type="predicted"/>
<dbReference type="RefSeq" id="WP_164453619.1">
    <property type="nucleotide sequence ID" value="NZ_JAAIJQ010000043.1"/>
</dbReference>
<evidence type="ECO:0000313" key="2">
    <source>
        <dbReference type="EMBL" id="NEV63155.1"/>
    </source>
</evidence>
<dbReference type="Proteomes" id="UP000483379">
    <property type="component" value="Unassembled WGS sequence"/>
</dbReference>
<comment type="caution">
    <text evidence="2">The sequence shown here is derived from an EMBL/GenBank/DDBJ whole genome shotgun (WGS) entry which is preliminary data.</text>
</comment>
<gene>
    <name evidence="2" type="ORF">G3446_14890</name>
</gene>
<name>A0A6M0K475_9GAMM</name>